<evidence type="ECO:0000256" key="1">
    <source>
        <dbReference type="ARBA" id="ARBA00022490"/>
    </source>
</evidence>
<dbReference type="Gene3D" id="3.40.50.150">
    <property type="entry name" value="Vaccinia Virus protein VP39"/>
    <property type="match status" value="1"/>
</dbReference>
<keyword evidence="8" id="KW-1185">Reference proteome</keyword>
<reference evidence="7 8" key="1">
    <citation type="submission" date="2024-06" db="EMBL/GenBank/DDBJ databases">
        <title>Genomic Encyclopedia of Type Strains, Phase IV (KMG-IV): sequencing the most valuable type-strain genomes for metagenomic binning, comparative biology and taxonomic classification.</title>
        <authorList>
            <person name="Goeker M."/>
        </authorList>
    </citation>
    <scope>NUCLEOTIDE SEQUENCE [LARGE SCALE GENOMIC DNA]</scope>
    <source>
        <strain evidence="7 8">DSM 19730</strain>
    </source>
</reference>
<sequence length="256" mass="28561">MQDWSAAQYLKFEDERTRPSRDLLAQVPVAAPQRVVDIGCGPGNSTELLAARWPEAEVSGIDTSPDMLEKARKRLPGVSFELVDAETWTPPQKVDVLFANAVFQWLPNHPQVLVRLMDRLSPGGALAVQMPDNLGEPSHRLMRETAAEMPFASKIAEAARDPLPPVQRYYDLLTPLSARLDIWHTFYNHPLAGPGAIVEWLKSTGLKPFVDPLEEDERQAFLSRYLEKIAAAYPAAADGKVLLRFPRLFIVAVRKG</sequence>
<dbReference type="RefSeq" id="WP_354150733.1">
    <property type="nucleotide sequence ID" value="NZ_JBEPMN010000003.1"/>
</dbReference>
<comment type="catalytic activity">
    <reaction evidence="5">
        <text>trans-aconitate + S-adenosyl-L-methionine = (E)-3-(methoxycarbonyl)pent-2-enedioate + S-adenosyl-L-homocysteine</text>
        <dbReference type="Rhea" id="RHEA:14969"/>
        <dbReference type="ChEBI" id="CHEBI:15708"/>
        <dbReference type="ChEBI" id="CHEBI:57470"/>
        <dbReference type="ChEBI" id="CHEBI:57856"/>
        <dbReference type="ChEBI" id="CHEBI:59789"/>
        <dbReference type="EC" id="2.1.1.144"/>
    </reaction>
</comment>
<dbReference type="CDD" id="cd02440">
    <property type="entry name" value="AdoMet_MTases"/>
    <property type="match status" value="1"/>
</dbReference>
<evidence type="ECO:0000313" key="8">
    <source>
        <dbReference type="Proteomes" id="UP001549143"/>
    </source>
</evidence>
<dbReference type="InterPro" id="IPR029063">
    <property type="entry name" value="SAM-dependent_MTases_sf"/>
</dbReference>
<evidence type="ECO:0000256" key="3">
    <source>
        <dbReference type="ARBA" id="ARBA00022679"/>
    </source>
</evidence>
<dbReference type="EMBL" id="JBEPMN010000003">
    <property type="protein sequence ID" value="MET3660841.1"/>
    <property type="molecule type" value="Genomic_DNA"/>
</dbReference>
<dbReference type="PANTHER" id="PTHR43861:SF1">
    <property type="entry name" value="TRANS-ACONITATE 2-METHYLTRANSFERASE"/>
    <property type="match status" value="1"/>
</dbReference>
<dbReference type="Gene3D" id="1.10.150.290">
    <property type="entry name" value="S-adenosyl-L-methionine-dependent methyltransferases"/>
    <property type="match status" value="1"/>
</dbReference>
<comment type="similarity">
    <text evidence="5">Belongs to the methyltransferase superfamily. Tam family.</text>
</comment>
<evidence type="ECO:0000259" key="6">
    <source>
        <dbReference type="Pfam" id="PF13649"/>
    </source>
</evidence>
<dbReference type="GO" id="GO:0030798">
    <property type="term" value="F:trans-aconitate 2-methyltransferase activity"/>
    <property type="evidence" value="ECO:0007669"/>
    <property type="project" value="UniProtKB-EC"/>
</dbReference>
<evidence type="ECO:0000256" key="5">
    <source>
        <dbReference type="HAMAP-Rule" id="MF_00560"/>
    </source>
</evidence>
<evidence type="ECO:0000256" key="4">
    <source>
        <dbReference type="ARBA" id="ARBA00022691"/>
    </source>
</evidence>
<gene>
    <name evidence="5" type="primary">tam</name>
    <name evidence="7" type="ORF">ABID44_001156</name>
</gene>
<keyword evidence="3 5" id="KW-0808">Transferase</keyword>
<dbReference type="GO" id="GO:0032259">
    <property type="term" value="P:methylation"/>
    <property type="evidence" value="ECO:0007669"/>
    <property type="project" value="UniProtKB-KW"/>
</dbReference>
<dbReference type="SUPFAM" id="SSF53335">
    <property type="entry name" value="S-adenosyl-L-methionine-dependent methyltransferases"/>
    <property type="match status" value="1"/>
</dbReference>
<dbReference type="PANTHER" id="PTHR43861">
    <property type="entry name" value="TRANS-ACONITATE 2-METHYLTRANSFERASE-RELATED"/>
    <property type="match status" value="1"/>
</dbReference>
<dbReference type="InterPro" id="IPR023149">
    <property type="entry name" value="Trans_acon_MeTrfase_C"/>
</dbReference>
<keyword evidence="1 5" id="KW-0963">Cytoplasm</keyword>
<dbReference type="InterPro" id="IPR023506">
    <property type="entry name" value="Trans-aconitate_MeTrfase"/>
</dbReference>
<proteinExistence type="inferred from homology"/>
<dbReference type="NCBIfam" id="NF002463">
    <property type="entry name" value="PRK01683.1"/>
    <property type="match status" value="1"/>
</dbReference>
<dbReference type="HAMAP" id="MF_00560">
    <property type="entry name" value="Tran_acon_Me_trans"/>
    <property type="match status" value="1"/>
</dbReference>
<comment type="function">
    <text evidence="5">Catalyzes the S-adenosylmethionine monomethyl esterification of trans-aconitate.</text>
</comment>
<dbReference type="Proteomes" id="UP001549143">
    <property type="component" value="Unassembled WGS sequence"/>
</dbReference>
<dbReference type="EC" id="2.1.1.144" evidence="5"/>
<evidence type="ECO:0000313" key="7">
    <source>
        <dbReference type="EMBL" id="MET3660841.1"/>
    </source>
</evidence>
<keyword evidence="2 5" id="KW-0489">Methyltransferase</keyword>
<dbReference type="Pfam" id="PF13649">
    <property type="entry name" value="Methyltransf_25"/>
    <property type="match status" value="1"/>
</dbReference>
<evidence type="ECO:0000256" key="2">
    <source>
        <dbReference type="ARBA" id="ARBA00022603"/>
    </source>
</evidence>
<keyword evidence="4 5" id="KW-0949">S-adenosyl-L-methionine</keyword>
<feature type="domain" description="Methyltransferase" evidence="6">
    <location>
        <begin position="35"/>
        <end position="124"/>
    </location>
</feature>
<comment type="caution">
    <text evidence="7">The sequence shown here is derived from an EMBL/GenBank/DDBJ whole genome shotgun (WGS) entry which is preliminary data.</text>
</comment>
<organism evidence="7 8">
    <name type="scientific">Aquamicrobium ahrensii</name>
    <dbReference type="NCBI Taxonomy" id="469551"/>
    <lineage>
        <taxon>Bacteria</taxon>
        <taxon>Pseudomonadati</taxon>
        <taxon>Pseudomonadota</taxon>
        <taxon>Alphaproteobacteria</taxon>
        <taxon>Hyphomicrobiales</taxon>
        <taxon>Phyllobacteriaceae</taxon>
        <taxon>Aquamicrobium</taxon>
    </lineage>
</organism>
<dbReference type="InterPro" id="IPR041698">
    <property type="entry name" value="Methyltransf_25"/>
</dbReference>
<accession>A0ABV2KIC9</accession>
<comment type="subcellular location">
    <subcellularLocation>
        <location evidence="5">Cytoplasm</location>
    </subcellularLocation>
</comment>
<name>A0ABV2KIC9_9HYPH</name>
<protein>
    <recommendedName>
        <fullName evidence="5">Trans-aconitate 2-methyltransferase</fullName>
        <ecNumber evidence="5">2.1.1.144</ecNumber>
    </recommendedName>
</protein>